<evidence type="ECO:0000313" key="3">
    <source>
        <dbReference type="Proteomes" id="UP001601948"/>
    </source>
</evidence>
<proteinExistence type="predicted"/>
<organism evidence="2 3">
    <name type="scientific">Nocardia suismassiliense</name>
    <dbReference type="NCBI Taxonomy" id="2077092"/>
    <lineage>
        <taxon>Bacteria</taxon>
        <taxon>Bacillati</taxon>
        <taxon>Actinomycetota</taxon>
        <taxon>Actinomycetes</taxon>
        <taxon>Mycobacteriales</taxon>
        <taxon>Nocardiaceae</taxon>
        <taxon>Nocardia</taxon>
    </lineage>
</organism>
<protein>
    <submittedName>
        <fullName evidence="2">SHOCT domain-containing protein</fullName>
    </submittedName>
</protein>
<accession>A0ABW6R2Y5</accession>
<keyword evidence="3" id="KW-1185">Reference proteome</keyword>
<gene>
    <name evidence="2" type="ORF">ACFYV7_34130</name>
</gene>
<keyword evidence="1" id="KW-0472">Membrane</keyword>
<dbReference type="RefSeq" id="WP_387724205.1">
    <property type="nucleotide sequence ID" value="NZ_JBIAPI010000011.1"/>
</dbReference>
<evidence type="ECO:0000256" key="1">
    <source>
        <dbReference type="SAM" id="Phobius"/>
    </source>
</evidence>
<keyword evidence="1" id="KW-1133">Transmembrane helix</keyword>
<keyword evidence="1" id="KW-0812">Transmembrane</keyword>
<name>A0ABW6R2Y5_9NOCA</name>
<evidence type="ECO:0000313" key="2">
    <source>
        <dbReference type="EMBL" id="MFF3227877.1"/>
    </source>
</evidence>
<comment type="caution">
    <text evidence="2">The sequence shown here is derived from an EMBL/GenBank/DDBJ whole genome shotgun (WGS) entry which is preliminary data.</text>
</comment>
<dbReference type="Proteomes" id="UP001601948">
    <property type="component" value="Unassembled WGS sequence"/>
</dbReference>
<feature type="transmembrane region" description="Helical" evidence="1">
    <location>
        <begin position="26"/>
        <end position="45"/>
    </location>
</feature>
<reference evidence="2 3" key="1">
    <citation type="submission" date="2024-10" db="EMBL/GenBank/DDBJ databases">
        <title>The Natural Products Discovery Center: Release of the First 8490 Sequenced Strains for Exploring Actinobacteria Biosynthetic Diversity.</title>
        <authorList>
            <person name="Kalkreuter E."/>
            <person name="Kautsar S.A."/>
            <person name="Yang D."/>
            <person name="Bader C.D."/>
            <person name="Teijaro C.N."/>
            <person name="Fluegel L."/>
            <person name="Davis C.M."/>
            <person name="Simpson J.R."/>
            <person name="Lauterbach L."/>
            <person name="Steele A.D."/>
            <person name="Gui C."/>
            <person name="Meng S."/>
            <person name="Li G."/>
            <person name="Viehrig K."/>
            <person name="Ye F."/>
            <person name="Su P."/>
            <person name="Kiefer A.F."/>
            <person name="Nichols A."/>
            <person name="Cepeda A.J."/>
            <person name="Yan W."/>
            <person name="Fan B."/>
            <person name="Jiang Y."/>
            <person name="Adhikari A."/>
            <person name="Zheng C.-J."/>
            <person name="Schuster L."/>
            <person name="Cowan T.M."/>
            <person name="Smanski M.J."/>
            <person name="Chevrette M.G."/>
            <person name="De Carvalho L.P.S."/>
            <person name="Shen B."/>
        </authorList>
    </citation>
    <scope>NUCLEOTIDE SEQUENCE [LARGE SCALE GENOMIC DNA]</scope>
    <source>
        <strain evidence="2 3">NPDC003040</strain>
    </source>
</reference>
<dbReference type="EMBL" id="JBIAPI010000011">
    <property type="protein sequence ID" value="MFF3227877.1"/>
    <property type="molecule type" value="Genomic_DNA"/>
</dbReference>
<sequence length="89" mass="10218">MTISNRPEVLTFLADHYDGGWHPWPFFWIVPLLFWIAVLTVAFLARRRFAGRAGGVGTLRTAFARGEITEDEYRSRLAVLREPDRPAKS</sequence>